<dbReference type="RefSeq" id="XP_028039589.1">
    <property type="nucleotide sequence ID" value="XM_028183788.1"/>
</dbReference>
<feature type="compositionally biased region" description="Basic and acidic residues" evidence="1">
    <location>
        <begin position="152"/>
        <end position="165"/>
    </location>
</feature>
<sequence>MKFTVALLLVLALCHAAPEPKKSKAKASESSNEKRALKDGSYEDTAYFKSVLRSIDPEIDFADDSEGRNYDQHSRSPKISDVLTGEGPHFHATIAGQLYSPGSPYEHKYSEESQSSNGQRESEQETEEEERRPAPKKKAKKQKSKSKHSSHNSHERDNEKDHDEDYDHQEYIYPSYGGLHHNLFGHQQLYPGLGYGLDPRIFYGKHLLNPYLYPNAFGRPFIRPVLGAIPPHPLTSPHLSQLALRNPLHPLAHSQFLLNQGLTHPLQYVEQQGYEQAIPGVSYAQNAQEVNAQGAAANAQQQLEQQQIAAGQQQIALNQQQIGLAQQQAQVQVPQQNYNAQATQPGAVSYATYTQNVPSPFIQVYGTPQEPQPQLELQAIPNVQLQELPSLRPLPNFQNQIIQSEVRPIRLTQGLPAQQQSLPLVRIPQEPRNEQRQQLFSAQSTSPSLLSDVNLEAQSSSPAPTIQTSQSSQSVTIEPLEQESQSTPAPQVTEQTPRPEPSSTPAPESEGNFINVPDQSEAFNPELIIQQPGLTAPSVQYFGNYAESLFNP</sequence>
<proteinExistence type="predicted"/>
<feature type="region of interest" description="Disordered" evidence="1">
    <location>
        <begin position="19"/>
        <end position="40"/>
    </location>
</feature>
<accession>A0A6J2KHB3</accession>
<evidence type="ECO:0000313" key="4">
    <source>
        <dbReference type="RefSeq" id="XP_028039589.1"/>
    </source>
</evidence>
<feature type="compositionally biased region" description="Basic residues" evidence="1">
    <location>
        <begin position="134"/>
        <end position="151"/>
    </location>
</feature>
<keyword evidence="3" id="KW-1185">Reference proteome</keyword>
<name>A0A6J2KHB3_BOMMA</name>
<dbReference type="AlphaFoldDB" id="A0A6J2KHB3"/>
<evidence type="ECO:0000256" key="1">
    <source>
        <dbReference type="SAM" id="MobiDB-lite"/>
    </source>
</evidence>
<dbReference type="Proteomes" id="UP000504629">
    <property type="component" value="Unplaced"/>
</dbReference>
<dbReference type="KEGG" id="bman:114250050"/>
<feature type="region of interest" description="Disordered" evidence="1">
    <location>
        <begin position="60"/>
        <end position="165"/>
    </location>
</feature>
<keyword evidence="2" id="KW-0732">Signal</keyword>
<dbReference type="GeneID" id="114250050"/>
<feature type="compositionally biased region" description="Low complexity" evidence="1">
    <location>
        <begin position="458"/>
        <end position="474"/>
    </location>
</feature>
<feature type="compositionally biased region" description="Basic and acidic residues" evidence="1">
    <location>
        <begin position="31"/>
        <end position="40"/>
    </location>
</feature>
<feature type="region of interest" description="Disordered" evidence="1">
    <location>
        <begin position="455"/>
        <end position="522"/>
    </location>
</feature>
<feature type="compositionally biased region" description="Polar residues" evidence="1">
    <location>
        <begin position="482"/>
        <end position="496"/>
    </location>
</feature>
<gene>
    <name evidence="4" type="primary">LOC114250050</name>
</gene>
<evidence type="ECO:0000313" key="3">
    <source>
        <dbReference type="Proteomes" id="UP000504629"/>
    </source>
</evidence>
<feature type="chain" id="PRO_5026902500" evidence="2">
    <location>
        <begin position="17"/>
        <end position="552"/>
    </location>
</feature>
<organism evidence="3 4">
    <name type="scientific">Bombyx mandarina</name>
    <name type="common">Wild silk moth</name>
    <name type="synonym">Wild silkworm</name>
    <dbReference type="NCBI Taxonomy" id="7092"/>
    <lineage>
        <taxon>Eukaryota</taxon>
        <taxon>Metazoa</taxon>
        <taxon>Ecdysozoa</taxon>
        <taxon>Arthropoda</taxon>
        <taxon>Hexapoda</taxon>
        <taxon>Insecta</taxon>
        <taxon>Pterygota</taxon>
        <taxon>Neoptera</taxon>
        <taxon>Endopterygota</taxon>
        <taxon>Lepidoptera</taxon>
        <taxon>Glossata</taxon>
        <taxon>Ditrysia</taxon>
        <taxon>Bombycoidea</taxon>
        <taxon>Bombycidae</taxon>
        <taxon>Bombycinae</taxon>
        <taxon>Bombyx</taxon>
    </lineage>
</organism>
<protein>
    <submittedName>
        <fullName evidence="4">Altered inheritance of mitochondria protein 3-like</fullName>
    </submittedName>
</protein>
<dbReference type="OrthoDB" id="7470583at2759"/>
<reference evidence="4" key="1">
    <citation type="submission" date="2025-08" db="UniProtKB">
        <authorList>
            <consortium name="RefSeq"/>
        </authorList>
    </citation>
    <scope>IDENTIFICATION</scope>
    <source>
        <tissue evidence="4">Silk gland</tissue>
    </source>
</reference>
<evidence type="ECO:0000256" key="2">
    <source>
        <dbReference type="SAM" id="SignalP"/>
    </source>
</evidence>
<feature type="compositionally biased region" description="Basic and acidic residues" evidence="1">
    <location>
        <begin position="65"/>
        <end position="74"/>
    </location>
</feature>
<feature type="signal peptide" evidence="2">
    <location>
        <begin position="1"/>
        <end position="16"/>
    </location>
</feature>